<proteinExistence type="predicted"/>
<protein>
    <submittedName>
        <fullName evidence="3">Diguanylate cyclase (GGDEF)-like protein</fullName>
    </submittedName>
</protein>
<dbReference type="InterPro" id="IPR050469">
    <property type="entry name" value="Diguanylate_Cyclase"/>
</dbReference>
<feature type="transmembrane region" description="Helical" evidence="1">
    <location>
        <begin position="302"/>
        <end position="324"/>
    </location>
</feature>
<feature type="transmembrane region" description="Helical" evidence="1">
    <location>
        <begin position="6"/>
        <end position="26"/>
    </location>
</feature>
<evidence type="ECO:0000313" key="3">
    <source>
        <dbReference type="EMBL" id="PZX03863.1"/>
    </source>
</evidence>
<dbReference type="PROSITE" id="PS50887">
    <property type="entry name" value="GGDEF"/>
    <property type="match status" value="1"/>
</dbReference>
<dbReference type="GO" id="GO:0005886">
    <property type="term" value="C:plasma membrane"/>
    <property type="evidence" value="ECO:0007669"/>
    <property type="project" value="TreeGrafter"/>
</dbReference>
<dbReference type="FunFam" id="3.30.70.270:FF:000001">
    <property type="entry name" value="Diguanylate cyclase domain protein"/>
    <property type="match status" value="1"/>
</dbReference>
<dbReference type="InterPro" id="IPR029787">
    <property type="entry name" value="Nucleotide_cyclase"/>
</dbReference>
<accession>A0A2W7MNK6</accession>
<dbReference type="AlphaFoldDB" id="A0A2W7MNK6"/>
<dbReference type="GO" id="GO:0052621">
    <property type="term" value="F:diguanylate cyclase activity"/>
    <property type="evidence" value="ECO:0007669"/>
    <property type="project" value="TreeGrafter"/>
</dbReference>
<keyword evidence="1" id="KW-1133">Transmembrane helix</keyword>
<keyword evidence="1" id="KW-0812">Transmembrane</keyword>
<dbReference type="PANTHER" id="PTHR45138">
    <property type="entry name" value="REGULATORY COMPONENTS OF SENSORY TRANSDUCTION SYSTEM"/>
    <property type="match status" value="1"/>
</dbReference>
<evidence type="ECO:0000259" key="2">
    <source>
        <dbReference type="PROSITE" id="PS50887"/>
    </source>
</evidence>
<dbReference type="Proteomes" id="UP000248646">
    <property type="component" value="Unassembled WGS sequence"/>
</dbReference>
<dbReference type="InterPro" id="IPR000160">
    <property type="entry name" value="GGDEF_dom"/>
</dbReference>
<dbReference type="SUPFAM" id="SSF55073">
    <property type="entry name" value="Nucleotide cyclase"/>
    <property type="match status" value="1"/>
</dbReference>
<dbReference type="PANTHER" id="PTHR45138:SF9">
    <property type="entry name" value="DIGUANYLATE CYCLASE DGCM-RELATED"/>
    <property type="match status" value="1"/>
</dbReference>
<keyword evidence="4" id="KW-1185">Reference proteome</keyword>
<feature type="domain" description="GGDEF" evidence="2">
    <location>
        <begin position="359"/>
        <end position="494"/>
    </location>
</feature>
<dbReference type="Pfam" id="PF00990">
    <property type="entry name" value="GGDEF"/>
    <property type="match status" value="1"/>
</dbReference>
<dbReference type="GO" id="GO:1902201">
    <property type="term" value="P:negative regulation of bacterial-type flagellum-dependent cell motility"/>
    <property type="evidence" value="ECO:0007669"/>
    <property type="project" value="TreeGrafter"/>
</dbReference>
<evidence type="ECO:0000313" key="4">
    <source>
        <dbReference type="Proteomes" id="UP000248646"/>
    </source>
</evidence>
<dbReference type="InterPro" id="IPR043128">
    <property type="entry name" value="Rev_trsase/Diguanyl_cyclase"/>
</dbReference>
<dbReference type="SMART" id="SM00267">
    <property type="entry name" value="GGDEF"/>
    <property type="match status" value="1"/>
</dbReference>
<reference evidence="3 4" key="1">
    <citation type="submission" date="2018-06" db="EMBL/GenBank/DDBJ databases">
        <title>Genomic Encyclopedia of Type Strains, Phase IV (KMG-IV): sequencing the most valuable type-strain genomes for metagenomic binning, comparative biology and taxonomic classification.</title>
        <authorList>
            <person name="Goeker M."/>
        </authorList>
    </citation>
    <scope>NUCLEOTIDE SEQUENCE [LARGE SCALE GENOMIC DNA]</scope>
    <source>
        <strain evidence="3 4">DSM 5</strain>
    </source>
</reference>
<dbReference type="OrthoDB" id="9759607at2"/>
<dbReference type="GO" id="GO:0043709">
    <property type="term" value="P:cell adhesion involved in single-species biofilm formation"/>
    <property type="evidence" value="ECO:0007669"/>
    <property type="project" value="TreeGrafter"/>
</dbReference>
<organism evidence="3 4">
    <name type="scientific">Psychrobacillus insolitus</name>
    <dbReference type="NCBI Taxonomy" id="1461"/>
    <lineage>
        <taxon>Bacteria</taxon>
        <taxon>Bacillati</taxon>
        <taxon>Bacillota</taxon>
        <taxon>Bacilli</taxon>
        <taxon>Bacillales</taxon>
        <taxon>Bacillaceae</taxon>
        <taxon>Psychrobacillus</taxon>
    </lineage>
</organism>
<evidence type="ECO:0000256" key="1">
    <source>
        <dbReference type="SAM" id="Phobius"/>
    </source>
</evidence>
<dbReference type="CDD" id="cd01949">
    <property type="entry name" value="GGDEF"/>
    <property type="match status" value="1"/>
</dbReference>
<dbReference type="Gene3D" id="3.30.70.270">
    <property type="match status" value="1"/>
</dbReference>
<keyword evidence="1" id="KW-0472">Membrane</keyword>
<dbReference type="RefSeq" id="WP_111439910.1">
    <property type="nucleotide sequence ID" value="NZ_QKZI01000005.1"/>
</dbReference>
<dbReference type="NCBIfam" id="TIGR00254">
    <property type="entry name" value="GGDEF"/>
    <property type="match status" value="1"/>
</dbReference>
<sequence length="497" mass="57317">MDKLRTKLFLSIIIFALILVTTVSYVNRQMLKNDMMDQAENSRNNIESNIIDAMESVDNAYYYFDSSITQSMENQTLNLLARYERDPNILDWDLSVIAKEMGMEIYILDYSNTIVNTSFEQDMGLDFSKCCENFSNLLNERREAGTFFSDGIDVSTQTGVPKKFSYQATPDKKYLIELGIDLTEEPILQAFDFVKTAKAQIVLYEELLDVRIYSTDGFALGIMEDRSIEDMSEQFQKAFEQAWTELKPVEYNITKNEGVVETYRFIPYKALEDRGISTERVLFVKYDNSTDLSMLEKNMQQFWVLLLLALAISFIVLLVVIRILTNTINLATYDSLTGVYNRATYMSKMDELLMKRKNFKTWLMLIDLDNFKQVNDQYGHNKGDLVLVKVSQILKNVIGKKGFVSRFGGDEFAVIVYDADETAINELAQQITNEVRTVKDMQSEQEMWNVLSVSIGAAILEELDESESSLFIRADKALYHSKQEGKDQFYVWSEGER</sequence>
<dbReference type="EMBL" id="QKZI01000005">
    <property type="protein sequence ID" value="PZX03863.1"/>
    <property type="molecule type" value="Genomic_DNA"/>
</dbReference>
<gene>
    <name evidence="3" type="ORF">C7437_10560</name>
</gene>
<comment type="caution">
    <text evidence="3">The sequence shown here is derived from an EMBL/GenBank/DDBJ whole genome shotgun (WGS) entry which is preliminary data.</text>
</comment>
<name>A0A2W7MNK6_9BACI</name>